<sequence length="251" mass="27910">MVDIYRGQTKQNAKVEQIKIKLPVRLIIYGGARSASDNSAFLHASKNVIKDYRNDLPIKSYFMSQGIKQLINAVNQETENSVQSLDIFSHGSELGLYTVIGASLKNSLSVDNVESGALASNLYRDFRVKINQWRPFGSAKWINSFVISEINFKVFTIESKIEIHGCHSAFDGETDTLCALMSKALYQAGKKRSVVIGHADFATPNRGGTKIISQQDYRHEERVIYNNGNVIARTRAEGRISSSFIKKALGG</sequence>
<accession>A0A8I1AHU2</accession>
<dbReference type="RefSeq" id="WP_151781191.1">
    <property type="nucleotide sequence ID" value="NZ_BKNL01000036.1"/>
</dbReference>
<dbReference type="EMBL" id="CP092085">
    <property type="protein sequence ID" value="UUN99073.1"/>
    <property type="molecule type" value="Genomic_DNA"/>
</dbReference>
<dbReference type="AlphaFoldDB" id="A0A8I1AHU2"/>
<gene>
    <name evidence="1" type="ORF">I9054_006380</name>
</gene>
<name>A0A8I1AHU2_ACIBZ</name>
<evidence type="ECO:0000313" key="2">
    <source>
        <dbReference type="Proteomes" id="UP000644140"/>
    </source>
</evidence>
<organism evidence="1 2">
    <name type="scientific">Acinetobacter bereziniae</name>
    <name type="common">Acinetobacter genomosp. 10</name>
    <dbReference type="NCBI Taxonomy" id="106648"/>
    <lineage>
        <taxon>Bacteria</taxon>
        <taxon>Pseudomonadati</taxon>
        <taxon>Pseudomonadota</taxon>
        <taxon>Gammaproteobacteria</taxon>
        <taxon>Moraxellales</taxon>
        <taxon>Moraxellaceae</taxon>
        <taxon>Acinetobacter</taxon>
    </lineage>
</organism>
<dbReference type="Proteomes" id="UP000644140">
    <property type="component" value="Chromosome"/>
</dbReference>
<evidence type="ECO:0000313" key="1">
    <source>
        <dbReference type="EMBL" id="UUN99073.1"/>
    </source>
</evidence>
<protein>
    <submittedName>
        <fullName evidence="1">Uncharacterized protein</fullName>
    </submittedName>
</protein>
<proteinExistence type="predicted"/>
<reference evidence="1" key="1">
    <citation type="submission" date="2022-02" db="EMBL/GenBank/DDBJ databases">
        <title>Characterization of Tn125 harboring carbapenem-resistant Acinetobacter bereziniae clinical isolates.</title>
        <authorList>
            <person name="Wong N.-K."/>
            <person name="Pan Q."/>
        </authorList>
    </citation>
    <scope>NUCLEOTIDE SEQUENCE</scope>
    <source>
        <strain evidence="1">GD03393</strain>
    </source>
</reference>